<sequence length="59" mass="6789">MVALIKPGPDVLDCYPTATRPYTITSRLLFDHTRTHVTKTKLTCKTSCFSLIIFLEWDE</sequence>
<accession>A0A9D4KY34</accession>
<comment type="caution">
    <text evidence="1">The sequence shown here is derived from an EMBL/GenBank/DDBJ whole genome shotgun (WGS) entry which is preliminary data.</text>
</comment>
<name>A0A9D4KY34_DREPO</name>
<organism evidence="1 2">
    <name type="scientific">Dreissena polymorpha</name>
    <name type="common">Zebra mussel</name>
    <name type="synonym">Mytilus polymorpha</name>
    <dbReference type="NCBI Taxonomy" id="45954"/>
    <lineage>
        <taxon>Eukaryota</taxon>
        <taxon>Metazoa</taxon>
        <taxon>Spiralia</taxon>
        <taxon>Lophotrochozoa</taxon>
        <taxon>Mollusca</taxon>
        <taxon>Bivalvia</taxon>
        <taxon>Autobranchia</taxon>
        <taxon>Heteroconchia</taxon>
        <taxon>Euheterodonta</taxon>
        <taxon>Imparidentia</taxon>
        <taxon>Neoheterodontei</taxon>
        <taxon>Myida</taxon>
        <taxon>Dreissenoidea</taxon>
        <taxon>Dreissenidae</taxon>
        <taxon>Dreissena</taxon>
    </lineage>
</organism>
<gene>
    <name evidence="1" type="ORF">DPMN_090075</name>
</gene>
<proteinExistence type="predicted"/>
<reference evidence="1" key="1">
    <citation type="journal article" date="2019" name="bioRxiv">
        <title>The Genome of the Zebra Mussel, Dreissena polymorpha: A Resource for Invasive Species Research.</title>
        <authorList>
            <person name="McCartney M.A."/>
            <person name="Auch B."/>
            <person name="Kono T."/>
            <person name="Mallez S."/>
            <person name="Zhang Y."/>
            <person name="Obille A."/>
            <person name="Becker A."/>
            <person name="Abrahante J.E."/>
            <person name="Garbe J."/>
            <person name="Badalamenti J.P."/>
            <person name="Herman A."/>
            <person name="Mangelson H."/>
            <person name="Liachko I."/>
            <person name="Sullivan S."/>
            <person name="Sone E.D."/>
            <person name="Koren S."/>
            <person name="Silverstein K.A.T."/>
            <person name="Beckman K.B."/>
            <person name="Gohl D.M."/>
        </authorList>
    </citation>
    <scope>NUCLEOTIDE SEQUENCE</scope>
    <source>
        <strain evidence="1">Duluth1</strain>
        <tissue evidence="1">Whole animal</tissue>
    </source>
</reference>
<keyword evidence="2" id="KW-1185">Reference proteome</keyword>
<dbReference type="AlphaFoldDB" id="A0A9D4KY34"/>
<reference evidence="1" key="2">
    <citation type="submission" date="2020-11" db="EMBL/GenBank/DDBJ databases">
        <authorList>
            <person name="McCartney M.A."/>
            <person name="Auch B."/>
            <person name="Kono T."/>
            <person name="Mallez S."/>
            <person name="Becker A."/>
            <person name="Gohl D.M."/>
            <person name="Silverstein K.A.T."/>
            <person name="Koren S."/>
            <person name="Bechman K.B."/>
            <person name="Herman A."/>
            <person name="Abrahante J.E."/>
            <person name="Garbe J."/>
        </authorList>
    </citation>
    <scope>NUCLEOTIDE SEQUENCE</scope>
    <source>
        <strain evidence="1">Duluth1</strain>
        <tissue evidence="1">Whole animal</tissue>
    </source>
</reference>
<dbReference type="EMBL" id="JAIWYP010000003">
    <property type="protein sequence ID" value="KAH3847744.1"/>
    <property type="molecule type" value="Genomic_DNA"/>
</dbReference>
<evidence type="ECO:0000313" key="1">
    <source>
        <dbReference type="EMBL" id="KAH3847744.1"/>
    </source>
</evidence>
<protein>
    <submittedName>
        <fullName evidence="1">Uncharacterized protein</fullName>
    </submittedName>
</protein>
<dbReference type="Proteomes" id="UP000828390">
    <property type="component" value="Unassembled WGS sequence"/>
</dbReference>
<evidence type="ECO:0000313" key="2">
    <source>
        <dbReference type="Proteomes" id="UP000828390"/>
    </source>
</evidence>